<dbReference type="GO" id="GO:0004422">
    <property type="term" value="F:hypoxanthine phosphoribosyltransferase activity"/>
    <property type="evidence" value="ECO:0007669"/>
    <property type="project" value="InterPro"/>
</dbReference>
<comment type="similarity">
    <text evidence="6 16">Belongs to the purine/pyrimidine phosphoribosyltransferase family.</text>
</comment>
<evidence type="ECO:0000256" key="11">
    <source>
        <dbReference type="ARBA" id="ARBA00022726"/>
    </source>
</evidence>
<evidence type="ECO:0000256" key="10">
    <source>
        <dbReference type="ARBA" id="ARBA00022723"/>
    </source>
</evidence>
<evidence type="ECO:0000256" key="7">
    <source>
        <dbReference type="ARBA" id="ARBA00022490"/>
    </source>
</evidence>
<dbReference type="Proteomes" id="UP000623172">
    <property type="component" value="Unassembled WGS sequence"/>
</dbReference>
<comment type="pathway">
    <text evidence="5">Purine metabolism; GMP biosynthesis via salvage pathway; GMP from guanine: step 1/1.</text>
</comment>
<keyword evidence="12 16" id="KW-0547">Nucleotide-binding</keyword>
<comment type="function">
    <text evidence="2">Purine salvage pathway enzyme that catalyzes the transfer of the ribosyl-5-phosphate group from 5-phospho-alpha-D-ribose 1-diphosphate (PRPP) to the N9 position of the 6-oxopurines hypoxanthine and guanine to form the corresponding ribonucleotides IMP (inosine 5'-monophosphate) and GMP (guanosine 5'-monophosphate), with the release of PPi.</text>
</comment>
<keyword evidence="8 16" id="KW-0328">Glycosyltransferase</keyword>
<feature type="domain" description="Phosphoribosyltransferase" evidence="17">
    <location>
        <begin position="16"/>
        <end position="163"/>
    </location>
</feature>
<comment type="catalytic activity">
    <reaction evidence="14">
        <text>GMP + diphosphate = guanine + 5-phospho-alpha-D-ribose 1-diphosphate</text>
        <dbReference type="Rhea" id="RHEA:25424"/>
        <dbReference type="ChEBI" id="CHEBI:16235"/>
        <dbReference type="ChEBI" id="CHEBI:33019"/>
        <dbReference type="ChEBI" id="CHEBI:58017"/>
        <dbReference type="ChEBI" id="CHEBI:58115"/>
        <dbReference type="EC" id="2.4.2.8"/>
    </reaction>
    <physiologicalReaction direction="right-to-left" evidence="14">
        <dbReference type="Rhea" id="RHEA:25426"/>
    </physiologicalReaction>
</comment>
<keyword evidence="7 16" id="KW-0963">Cytoplasm</keyword>
<evidence type="ECO:0000256" key="16">
    <source>
        <dbReference type="RuleBase" id="RU364099"/>
    </source>
</evidence>
<dbReference type="GO" id="GO:0005829">
    <property type="term" value="C:cytosol"/>
    <property type="evidence" value="ECO:0007669"/>
    <property type="project" value="TreeGrafter"/>
</dbReference>
<comment type="catalytic activity">
    <reaction evidence="15">
        <text>IMP + diphosphate = hypoxanthine + 5-phospho-alpha-D-ribose 1-diphosphate</text>
        <dbReference type="Rhea" id="RHEA:17973"/>
        <dbReference type="ChEBI" id="CHEBI:17368"/>
        <dbReference type="ChEBI" id="CHEBI:33019"/>
        <dbReference type="ChEBI" id="CHEBI:58017"/>
        <dbReference type="ChEBI" id="CHEBI:58053"/>
        <dbReference type="EC" id="2.4.2.8"/>
    </reaction>
    <physiologicalReaction direction="right-to-left" evidence="15">
        <dbReference type="Rhea" id="RHEA:17975"/>
    </physiologicalReaction>
</comment>
<gene>
    <name evidence="18" type="primary">hpt</name>
    <name evidence="18" type="ORF">H8696_10280</name>
</gene>
<dbReference type="FunFam" id="3.40.50.2020:FF:000006">
    <property type="entry name" value="Hypoxanthine phosphoribosyltransferase"/>
    <property type="match status" value="1"/>
</dbReference>
<keyword evidence="13 16" id="KW-0460">Magnesium</keyword>
<evidence type="ECO:0000256" key="3">
    <source>
        <dbReference type="ARBA" id="ARBA00004496"/>
    </source>
</evidence>
<evidence type="ECO:0000256" key="12">
    <source>
        <dbReference type="ARBA" id="ARBA00022741"/>
    </source>
</evidence>
<dbReference type="GO" id="GO:0046100">
    <property type="term" value="P:hypoxanthine metabolic process"/>
    <property type="evidence" value="ECO:0007669"/>
    <property type="project" value="TreeGrafter"/>
</dbReference>
<comment type="pathway">
    <text evidence="4 16">Purine metabolism; IMP biosynthesis via salvage pathway; IMP from hypoxanthine: step 1/1.</text>
</comment>
<dbReference type="GO" id="GO:0052657">
    <property type="term" value="F:guanine phosphoribosyltransferase activity"/>
    <property type="evidence" value="ECO:0007669"/>
    <property type="project" value="UniProtKB-ARBA"/>
</dbReference>
<evidence type="ECO:0000256" key="2">
    <source>
        <dbReference type="ARBA" id="ARBA00002049"/>
    </source>
</evidence>
<dbReference type="AlphaFoldDB" id="A0A926D5W9"/>
<dbReference type="InterPro" id="IPR005904">
    <property type="entry name" value="Hxn_phspho_trans"/>
</dbReference>
<dbReference type="GO" id="GO:0000166">
    <property type="term" value="F:nucleotide binding"/>
    <property type="evidence" value="ECO:0007669"/>
    <property type="project" value="UniProtKB-KW"/>
</dbReference>
<dbReference type="InterPro" id="IPR029057">
    <property type="entry name" value="PRTase-like"/>
</dbReference>
<dbReference type="Pfam" id="PF00156">
    <property type="entry name" value="Pribosyltran"/>
    <property type="match status" value="1"/>
</dbReference>
<dbReference type="SUPFAM" id="SSF53271">
    <property type="entry name" value="PRTase-like"/>
    <property type="match status" value="1"/>
</dbReference>
<dbReference type="EC" id="2.4.2.8" evidence="16"/>
<comment type="subcellular location">
    <subcellularLocation>
        <location evidence="3 16">Cytoplasm</location>
    </subcellularLocation>
</comment>
<evidence type="ECO:0000256" key="9">
    <source>
        <dbReference type="ARBA" id="ARBA00022679"/>
    </source>
</evidence>
<evidence type="ECO:0000259" key="17">
    <source>
        <dbReference type="Pfam" id="PF00156"/>
    </source>
</evidence>
<reference evidence="18" key="1">
    <citation type="submission" date="2020-08" db="EMBL/GenBank/DDBJ databases">
        <title>Genome public.</title>
        <authorList>
            <person name="Liu C."/>
            <person name="Sun Q."/>
        </authorList>
    </citation>
    <scope>NUCLEOTIDE SEQUENCE</scope>
    <source>
        <strain evidence="18">NSJ-53</strain>
    </source>
</reference>
<dbReference type="Gene3D" id="3.40.50.2020">
    <property type="match status" value="1"/>
</dbReference>
<dbReference type="GO" id="GO:0032264">
    <property type="term" value="P:IMP salvage"/>
    <property type="evidence" value="ECO:0007669"/>
    <property type="project" value="TreeGrafter"/>
</dbReference>
<dbReference type="CDD" id="cd06223">
    <property type="entry name" value="PRTases_typeI"/>
    <property type="match status" value="1"/>
</dbReference>
<dbReference type="InterPro" id="IPR000836">
    <property type="entry name" value="PRTase_dom"/>
</dbReference>
<dbReference type="InterPro" id="IPR050408">
    <property type="entry name" value="HGPRT"/>
</dbReference>
<keyword evidence="11 16" id="KW-0660">Purine salvage</keyword>
<keyword evidence="9 16" id="KW-0808">Transferase</keyword>
<name>A0A926D5W9_9FIRM</name>
<comment type="caution">
    <text evidence="18">The sequence shown here is derived from an EMBL/GenBank/DDBJ whole genome shotgun (WGS) entry which is preliminary data.</text>
</comment>
<evidence type="ECO:0000313" key="18">
    <source>
        <dbReference type="EMBL" id="MBC8532231.1"/>
    </source>
</evidence>
<protein>
    <recommendedName>
        <fullName evidence="16">Hypoxanthine phosphoribosyltransferase</fullName>
        <ecNumber evidence="16">2.4.2.8</ecNumber>
    </recommendedName>
</protein>
<evidence type="ECO:0000256" key="4">
    <source>
        <dbReference type="ARBA" id="ARBA00004669"/>
    </source>
</evidence>
<dbReference type="GO" id="GO:0006166">
    <property type="term" value="P:purine ribonucleoside salvage"/>
    <property type="evidence" value="ECO:0007669"/>
    <property type="project" value="UniProtKB-KW"/>
</dbReference>
<evidence type="ECO:0000256" key="8">
    <source>
        <dbReference type="ARBA" id="ARBA00022676"/>
    </source>
</evidence>
<evidence type="ECO:0000256" key="15">
    <source>
        <dbReference type="ARBA" id="ARBA00049402"/>
    </source>
</evidence>
<dbReference type="GO" id="GO:0032263">
    <property type="term" value="P:GMP salvage"/>
    <property type="evidence" value="ECO:0007669"/>
    <property type="project" value="TreeGrafter"/>
</dbReference>
<dbReference type="RefSeq" id="WP_330605426.1">
    <property type="nucleotide sequence ID" value="NZ_JACRSR010000005.1"/>
</dbReference>
<keyword evidence="10 16" id="KW-0479">Metal-binding</keyword>
<dbReference type="NCBIfam" id="TIGR01203">
    <property type="entry name" value="HGPRTase"/>
    <property type="match status" value="1"/>
</dbReference>
<evidence type="ECO:0000256" key="14">
    <source>
        <dbReference type="ARBA" id="ARBA00048811"/>
    </source>
</evidence>
<evidence type="ECO:0000256" key="1">
    <source>
        <dbReference type="ARBA" id="ARBA00001946"/>
    </source>
</evidence>
<accession>A0A926D5W9</accession>
<organism evidence="18 19">
    <name type="scientific">Gehongia tenuis</name>
    <dbReference type="NCBI Taxonomy" id="2763655"/>
    <lineage>
        <taxon>Bacteria</taxon>
        <taxon>Bacillati</taxon>
        <taxon>Bacillota</taxon>
        <taxon>Clostridia</taxon>
        <taxon>Christensenellales</taxon>
        <taxon>Christensenellaceae</taxon>
        <taxon>Gehongia</taxon>
    </lineage>
</organism>
<comment type="cofactor">
    <cofactor evidence="1 16">
        <name>Mg(2+)</name>
        <dbReference type="ChEBI" id="CHEBI:18420"/>
    </cofactor>
</comment>
<sequence>MTEMMNDVAKVLCTQEEIEQRVQEMGQAITRDFSGSNRLIVVGILKGAVVYYADLIRHIGLPMAMDFMMASSYGSSSVTSGVVNVTKDLENDIEGQDVLIVEDIIDTGLTLSKLKQVLLARNPNSLKICCLLDKPERRKVDMKADYVGFSIPDEFVVGYGLDYNERYRNLPDICVLKPEIYAKD</sequence>
<dbReference type="PANTHER" id="PTHR43340:SF1">
    <property type="entry name" value="HYPOXANTHINE PHOSPHORIBOSYLTRANSFERASE"/>
    <property type="match status" value="1"/>
</dbReference>
<dbReference type="PANTHER" id="PTHR43340">
    <property type="entry name" value="HYPOXANTHINE-GUANINE PHOSPHORIBOSYLTRANSFERASE"/>
    <property type="match status" value="1"/>
</dbReference>
<dbReference type="EMBL" id="JACRSR010000005">
    <property type="protein sequence ID" value="MBC8532231.1"/>
    <property type="molecule type" value="Genomic_DNA"/>
</dbReference>
<keyword evidence="19" id="KW-1185">Reference proteome</keyword>
<evidence type="ECO:0000256" key="13">
    <source>
        <dbReference type="ARBA" id="ARBA00022842"/>
    </source>
</evidence>
<dbReference type="GO" id="GO:0006178">
    <property type="term" value="P:guanine salvage"/>
    <property type="evidence" value="ECO:0007669"/>
    <property type="project" value="TreeGrafter"/>
</dbReference>
<dbReference type="GO" id="GO:0000287">
    <property type="term" value="F:magnesium ion binding"/>
    <property type="evidence" value="ECO:0007669"/>
    <property type="project" value="TreeGrafter"/>
</dbReference>
<proteinExistence type="inferred from homology"/>
<evidence type="ECO:0000313" key="19">
    <source>
        <dbReference type="Proteomes" id="UP000623172"/>
    </source>
</evidence>
<evidence type="ECO:0000256" key="6">
    <source>
        <dbReference type="ARBA" id="ARBA00008391"/>
    </source>
</evidence>
<evidence type="ECO:0000256" key="5">
    <source>
        <dbReference type="ARBA" id="ARBA00004676"/>
    </source>
</evidence>